<dbReference type="InParanoid" id="E8N0W5"/>
<accession>E8N0W5</accession>
<dbReference type="STRING" id="926569.ANT_04760"/>
<dbReference type="Proteomes" id="UP000008922">
    <property type="component" value="Chromosome"/>
</dbReference>
<keyword evidence="3" id="KW-1185">Reference proteome</keyword>
<protein>
    <recommendedName>
        <fullName evidence="4">Spore coat protein U domain-containing protein</fullName>
    </recommendedName>
</protein>
<feature type="signal peptide" evidence="1">
    <location>
        <begin position="1"/>
        <end position="32"/>
    </location>
</feature>
<evidence type="ECO:0000313" key="3">
    <source>
        <dbReference type="Proteomes" id="UP000008922"/>
    </source>
</evidence>
<evidence type="ECO:0008006" key="4">
    <source>
        <dbReference type="Google" id="ProtNLM"/>
    </source>
</evidence>
<dbReference type="EMBL" id="AP012029">
    <property type="protein sequence ID" value="BAJ62510.1"/>
    <property type="molecule type" value="Genomic_DNA"/>
</dbReference>
<dbReference type="HOGENOM" id="CLU_1640295_0_0_0"/>
<feature type="chain" id="PRO_5003228540" description="Spore coat protein U domain-containing protein" evidence="1">
    <location>
        <begin position="33"/>
        <end position="161"/>
    </location>
</feature>
<proteinExistence type="predicted"/>
<evidence type="ECO:0000313" key="2">
    <source>
        <dbReference type="EMBL" id="BAJ62510.1"/>
    </source>
</evidence>
<keyword evidence="1" id="KW-0732">Signal</keyword>
<organism evidence="2 3">
    <name type="scientific">Anaerolinea thermophila (strain DSM 14523 / JCM 11388 / NBRC 100420 / UNI-1)</name>
    <dbReference type="NCBI Taxonomy" id="926569"/>
    <lineage>
        <taxon>Bacteria</taxon>
        <taxon>Bacillati</taxon>
        <taxon>Chloroflexota</taxon>
        <taxon>Anaerolineae</taxon>
        <taxon>Anaerolineales</taxon>
        <taxon>Anaerolineaceae</taxon>
        <taxon>Anaerolinea</taxon>
    </lineage>
</organism>
<reference evidence="2 3" key="1">
    <citation type="submission" date="2010-12" db="EMBL/GenBank/DDBJ databases">
        <title>Whole genome sequence of Anaerolinea thermophila UNI-1.</title>
        <authorList>
            <person name="Narita-Yamada S."/>
            <person name="Kishi E."/>
            <person name="Watanabe Y."/>
            <person name="Takasaki K."/>
            <person name="Ankai A."/>
            <person name="Oguchi A."/>
            <person name="Fukui S."/>
            <person name="Takahashi M."/>
            <person name="Yashiro I."/>
            <person name="Hosoyama A."/>
            <person name="Sekiguchi Y."/>
            <person name="Hanada S."/>
            <person name="Fujita N."/>
        </authorList>
    </citation>
    <scope>NUCLEOTIDE SEQUENCE [LARGE SCALE GENOMIC DNA]</scope>
    <source>
        <strain evidence="3">DSM 14523 / JCM 11388 / NBRC 100420 / UNI-1</strain>
    </source>
</reference>
<name>E8N0W5_ANATU</name>
<dbReference type="AlphaFoldDB" id="E8N0W5"/>
<sequence length="161" mass="16800">MKTGGAMHALRLALLGLALLALLVLPPSQSSAQSSSISLQIQNPVCMQSSLDSGTCYIRMRSISAVGSGSSFSRLQVFVNGKLRANTGGFFENSGYVVGNMFGSGFVVSCGGKNASGDPDFGQSYTIQVVASLADSTTTTGSIAVFCPYYEGKSFLPFLLR</sequence>
<dbReference type="KEGG" id="atm:ANT_04760"/>
<evidence type="ECO:0000256" key="1">
    <source>
        <dbReference type="SAM" id="SignalP"/>
    </source>
</evidence>
<gene>
    <name evidence="2" type="ordered locus">ANT_04760</name>
</gene>